<dbReference type="InterPro" id="IPR002401">
    <property type="entry name" value="Cyt_P450_E_grp-I"/>
</dbReference>
<organism evidence="14 15">
    <name type="scientific">Dillenia turbinata</name>
    <dbReference type="NCBI Taxonomy" id="194707"/>
    <lineage>
        <taxon>Eukaryota</taxon>
        <taxon>Viridiplantae</taxon>
        <taxon>Streptophyta</taxon>
        <taxon>Embryophyta</taxon>
        <taxon>Tracheophyta</taxon>
        <taxon>Spermatophyta</taxon>
        <taxon>Magnoliopsida</taxon>
        <taxon>eudicotyledons</taxon>
        <taxon>Gunneridae</taxon>
        <taxon>Pentapetalae</taxon>
        <taxon>Dilleniales</taxon>
        <taxon>Dilleniaceae</taxon>
        <taxon>Dillenia</taxon>
    </lineage>
</organism>
<proteinExistence type="inferred from homology"/>
<comment type="cofactor">
    <cofactor evidence="11">
        <name>heme</name>
        <dbReference type="ChEBI" id="CHEBI:30413"/>
    </cofactor>
</comment>
<keyword evidence="9 12" id="KW-0503">Monooxygenase</keyword>
<reference evidence="14 15" key="1">
    <citation type="submission" date="2023-12" db="EMBL/GenBank/DDBJ databases">
        <title>A high-quality genome assembly for Dillenia turbinata (Dilleniales).</title>
        <authorList>
            <person name="Chanderbali A."/>
        </authorList>
    </citation>
    <scope>NUCLEOTIDE SEQUENCE [LARGE SCALE GENOMIC DNA]</scope>
    <source>
        <strain evidence="14">LSX21</strain>
        <tissue evidence="14">Leaf</tissue>
    </source>
</reference>
<sequence>MVEFQMLMVLFLSSLHLYLLFIVFKFLHKAWWAPIWMQRFMGSQGIKGPPYKFLHGNTKEIHSLRKESGNKPMGLSHNTFPKLLPHFHLWTKLYGGNFLFWDGTRAQLFTTDLDLIKDVLYNKNGAYTKANSEGFLKKLLGEGLVIAEGDKWVKLRKLSNRAFHGESLKNMVPAMIASVETMLEKWKEYECEGKEVEVFEEFRVLTAEVISRTAFGSSYLEGKHIFDMLMEWGHILDRNLYKIGFPGISKIIRTSDDIKAEKLEKGLWDSVFELVKKREEKVAKGEMNDFGSDFLGFLVKANHEESGGSKVTAQELVDECKTFYGAGHETTRNLLAWTVLLLAIQDDWQEKARKEVLEIFGQQVPSLDGIARLKTMTMIINESLRLYPPANSLARKVRRKVQVGNLVLPTDIEFCIPILALHHDPNIWGPDVDLFNPERFSEGVAKATNNNTTAFLPFGLGPRTCVGLNFATTEAKITLSMILQRYSFTLSPAYVHSPTAAITTRPKHGVQVFLHRL</sequence>
<evidence type="ECO:0000256" key="6">
    <source>
        <dbReference type="ARBA" id="ARBA00022989"/>
    </source>
</evidence>
<gene>
    <name evidence="14" type="ORF">RJ641_002890</name>
</gene>
<keyword evidence="10 13" id="KW-0472">Membrane</keyword>
<evidence type="ECO:0000256" key="9">
    <source>
        <dbReference type="ARBA" id="ARBA00023033"/>
    </source>
</evidence>
<keyword evidence="4 13" id="KW-0812">Transmembrane</keyword>
<keyword evidence="3 11" id="KW-0349">Heme</keyword>
<dbReference type="PROSITE" id="PS00086">
    <property type="entry name" value="CYTOCHROME_P450"/>
    <property type="match status" value="1"/>
</dbReference>
<evidence type="ECO:0000256" key="10">
    <source>
        <dbReference type="ARBA" id="ARBA00023136"/>
    </source>
</evidence>
<feature type="transmembrane region" description="Helical" evidence="13">
    <location>
        <begin position="6"/>
        <end position="27"/>
    </location>
</feature>
<dbReference type="InterPro" id="IPR001128">
    <property type="entry name" value="Cyt_P450"/>
</dbReference>
<dbReference type="Proteomes" id="UP001370490">
    <property type="component" value="Unassembled WGS sequence"/>
</dbReference>
<evidence type="ECO:0000256" key="7">
    <source>
        <dbReference type="ARBA" id="ARBA00023002"/>
    </source>
</evidence>
<dbReference type="SUPFAM" id="SSF48264">
    <property type="entry name" value="Cytochrome P450"/>
    <property type="match status" value="1"/>
</dbReference>
<evidence type="ECO:0000256" key="13">
    <source>
        <dbReference type="SAM" id="Phobius"/>
    </source>
</evidence>
<dbReference type="PANTHER" id="PTHR24282">
    <property type="entry name" value="CYTOCHROME P450 FAMILY MEMBER"/>
    <property type="match status" value="1"/>
</dbReference>
<evidence type="ECO:0000256" key="5">
    <source>
        <dbReference type="ARBA" id="ARBA00022723"/>
    </source>
</evidence>
<protein>
    <submittedName>
        <fullName evidence="14">Cytochrome P450</fullName>
    </submittedName>
</protein>
<dbReference type="GO" id="GO:0020037">
    <property type="term" value="F:heme binding"/>
    <property type="evidence" value="ECO:0007669"/>
    <property type="project" value="InterPro"/>
</dbReference>
<keyword evidence="7 12" id="KW-0560">Oxidoreductase</keyword>
<dbReference type="InterPro" id="IPR050665">
    <property type="entry name" value="Cytochrome_P450_Monooxygen"/>
</dbReference>
<keyword evidence="8 11" id="KW-0408">Iron</keyword>
<name>A0AAN8ZAW6_9MAGN</name>
<accession>A0AAN8ZAW6</accession>
<evidence type="ECO:0000256" key="4">
    <source>
        <dbReference type="ARBA" id="ARBA00022692"/>
    </source>
</evidence>
<dbReference type="Pfam" id="PF00067">
    <property type="entry name" value="p450"/>
    <property type="match status" value="1"/>
</dbReference>
<comment type="caution">
    <text evidence="14">The sequence shown here is derived from an EMBL/GenBank/DDBJ whole genome shotgun (WGS) entry which is preliminary data.</text>
</comment>
<evidence type="ECO:0000256" key="3">
    <source>
        <dbReference type="ARBA" id="ARBA00022617"/>
    </source>
</evidence>
<dbReference type="PRINTS" id="PR00463">
    <property type="entry name" value="EP450I"/>
</dbReference>
<dbReference type="InterPro" id="IPR017972">
    <property type="entry name" value="Cyt_P450_CS"/>
</dbReference>
<dbReference type="EMBL" id="JBAMMX010000011">
    <property type="protein sequence ID" value="KAK6931097.1"/>
    <property type="molecule type" value="Genomic_DNA"/>
</dbReference>
<dbReference type="PANTHER" id="PTHR24282:SF20">
    <property type="entry name" value="CYTOCHROME P450 CYP749A22-LIKE"/>
    <property type="match status" value="1"/>
</dbReference>
<dbReference type="GO" id="GO:0004497">
    <property type="term" value="F:monooxygenase activity"/>
    <property type="evidence" value="ECO:0007669"/>
    <property type="project" value="UniProtKB-KW"/>
</dbReference>
<dbReference type="GO" id="GO:0016705">
    <property type="term" value="F:oxidoreductase activity, acting on paired donors, with incorporation or reduction of molecular oxygen"/>
    <property type="evidence" value="ECO:0007669"/>
    <property type="project" value="InterPro"/>
</dbReference>
<evidence type="ECO:0000256" key="1">
    <source>
        <dbReference type="ARBA" id="ARBA00004370"/>
    </source>
</evidence>
<evidence type="ECO:0000313" key="14">
    <source>
        <dbReference type="EMBL" id="KAK6931097.1"/>
    </source>
</evidence>
<dbReference type="AlphaFoldDB" id="A0AAN8ZAW6"/>
<keyword evidence="15" id="KW-1185">Reference proteome</keyword>
<dbReference type="GO" id="GO:0005506">
    <property type="term" value="F:iron ion binding"/>
    <property type="evidence" value="ECO:0007669"/>
    <property type="project" value="InterPro"/>
</dbReference>
<evidence type="ECO:0000256" key="12">
    <source>
        <dbReference type="RuleBase" id="RU000461"/>
    </source>
</evidence>
<feature type="binding site" description="axial binding residue" evidence="11">
    <location>
        <position position="465"/>
    </location>
    <ligand>
        <name>heme</name>
        <dbReference type="ChEBI" id="CHEBI:30413"/>
    </ligand>
    <ligandPart>
        <name>Fe</name>
        <dbReference type="ChEBI" id="CHEBI:18248"/>
    </ligandPart>
</feature>
<evidence type="ECO:0000256" key="8">
    <source>
        <dbReference type="ARBA" id="ARBA00023004"/>
    </source>
</evidence>
<dbReference type="GO" id="GO:0016020">
    <property type="term" value="C:membrane"/>
    <property type="evidence" value="ECO:0007669"/>
    <property type="project" value="UniProtKB-SubCell"/>
</dbReference>
<dbReference type="PRINTS" id="PR00385">
    <property type="entry name" value="P450"/>
</dbReference>
<evidence type="ECO:0000256" key="2">
    <source>
        <dbReference type="ARBA" id="ARBA00010617"/>
    </source>
</evidence>
<dbReference type="Gene3D" id="1.10.630.10">
    <property type="entry name" value="Cytochrome P450"/>
    <property type="match status" value="1"/>
</dbReference>
<keyword evidence="5 11" id="KW-0479">Metal-binding</keyword>
<comment type="subcellular location">
    <subcellularLocation>
        <location evidence="1">Membrane</location>
    </subcellularLocation>
</comment>
<keyword evidence="6 13" id="KW-1133">Transmembrane helix</keyword>
<comment type="similarity">
    <text evidence="2 12">Belongs to the cytochrome P450 family.</text>
</comment>
<evidence type="ECO:0000256" key="11">
    <source>
        <dbReference type="PIRSR" id="PIRSR602401-1"/>
    </source>
</evidence>
<dbReference type="InterPro" id="IPR036396">
    <property type="entry name" value="Cyt_P450_sf"/>
</dbReference>
<evidence type="ECO:0000313" key="15">
    <source>
        <dbReference type="Proteomes" id="UP001370490"/>
    </source>
</evidence>